<reference evidence="14" key="1">
    <citation type="journal article" date="2023" name="Mol. Phylogenet. Evol.">
        <title>Genome-scale phylogeny and comparative genomics of the fungal order Sordariales.</title>
        <authorList>
            <person name="Hensen N."/>
            <person name="Bonometti L."/>
            <person name="Westerberg I."/>
            <person name="Brannstrom I.O."/>
            <person name="Guillou S."/>
            <person name="Cros-Aarteil S."/>
            <person name="Calhoun S."/>
            <person name="Haridas S."/>
            <person name="Kuo A."/>
            <person name="Mondo S."/>
            <person name="Pangilinan J."/>
            <person name="Riley R."/>
            <person name="LaButti K."/>
            <person name="Andreopoulos B."/>
            <person name="Lipzen A."/>
            <person name="Chen C."/>
            <person name="Yan M."/>
            <person name="Daum C."/>
            <person name="Ng V."/>
            <person name="Clum A."/>
            <person name="Steindorff A."/>
            <person name="Ohm R.A."/>
            <person name="Martin F."/>
            <person name="Silar P."/>
            <person name="Natvig D.O."/>
            <person name="Lalanne C."/>
            <person name="Gautier V."/>
            <person name="Ament-Velasquez S.L."/>
            <person name="Kruys A."/>
            <person name="Hutchinson M.I."/>
            <person name="Powell A.J."/>
            <person name="Barry K."/>
            <person name="Miller A.N."/>
            <person name="Grigoriev I.V."/>
            <person name="Debuchy R."/>
            <person name="Gladieux P."/>
            <person name="Hiltunen Thoren M."/>
            <person name="Johannesson H."/>
        </authorList>
    </citation>
    <scope>NUCLEOTIDE SEQUENCE [LARGE SCALE GENOMIC DNA]</scope>
    <source>
        <strain evidence="14">CBS 284.82</strain>
    </source>
</reference>
<evidence type="ECO:0000256" key="9">
    <source>
        <dbReference type="SAM" id="MobiDB-lite"/>
    </source>
</evidence>
<feature type="compositionally biased region" description="Pro residues" evidence="9">
    <location>
        <begin position="379"/>
        <end position="403"/>
    </location>
</feature>
<evidence type="ECO:0000259" key="12">
    <source>
        <dbReference type="PROSITE" id="PS51292"/>
    </source>
</evidence>
<protein>
    <recommendedName>
        <fullName evidence="15">RING-CH-type domain-containing protein</fullName>
    </recommendedName>
</protein>
<gene>
    <name evidence="13" type="ORF">C8A01DRAFT_46389</name>
</gene>
<keyword evidence="5" id="KW-0862">Zinc</keyword>
<keyword evidence="4 8" id="KW-0863">Zinc-finger</keyword>
<keyword evidence="2 10" id="KW-0812">Transmembrane</keyword>
<organism evidence="13 14">
    <name type="scientific">Parachaetomium inaequale</name>
    <dbReference type="NCBI Taxonomy" id="2588326"/>
    <lineage>
        <taxon>Eukaryota</taxon>
        <taxon>Fungi</taxon>
        <taxon>Dikarya</taxon>
        <taxon>Ascomycota</taxon>
        <taxon>Pezizomycotina</taxon>
        <taxon>Sordariomycetes</taxon>
        <taxon>Sordariomycetidae</taxon>
        <taxon>Sordariales</taxon>
        <taxon>Chaetomiaceae</taxon>
        <taxon>Parachaetomium</taxon>
    </lineage>
</organism>
<dbReference type="EMBL" id="MU854381">
    <property type="protein sequence ID" value="KAK4040230.1"/>
    <property type="molecule type" value="Genomic_DNA"/>
</dbReference>
<feature type="domain" description="RING-CH-type" evidence="12">
    <location>
        <begin position="20"/>
        <end position="88"/>
    </location>
</feature>
<evidence type="ECO:0000256" key="10">
    <source>
        <dbReference type="SAM" id="Phobius"/>
    </source>
</evidence>
<dbReference type="SUPFAM" id="SSF57850">
    <property type="entry name" value="RING/U-box"/>
    <property type="match status" value="1"/>
</dbReference>
<comment type="caution">
    <text evidence="13">The sequence shown here is derived from an EMBL/GenBank/DDBJ whole genome shotgun (WGS) entry which is preliminary data.</text>
</comment>
<dbReference type="PANTHER" id="PTHR46283">
    <property type="entry name" value="E3 UBIQUITIN-PROTEIN LIGASE MARCH5"/>
    <property type="match status" value="1"/>
</dbReference>
<dbReference type="GO" id="GO:0008270">
    <property type="term" value="F:zinc ion binding"/>
    <property type="evidence" value="ECO:0007669"/>
    <property type="project" value="UniProtKB-KW"/>
</dbReference>
<sequence length="528" mass="57141">MADATPNSGTTAHTIIPAPIATNEQHVCFICLQNDTDTPNAIWVNPCPCSLEAHEGCLLRWIAEMETTPRSNKGGLKCPACKAPITIEEPYDPLLAVRDKLYRRYSRVSPYILAVFLTSGGFAGMAWYGFGAASLFAGRHPVARWVLSGARVRMASALIKMWMLSAIGPGLVVMRWLPSLGNVVLVPFSVLYGATLVAQDDLPSWPPSPRWAVALMPLVQLSYSYLLYDLFGPLERRLNRALRGLPATEDDAAPGAEAEPAVAAPEPAAGAAAVRNEEEVDGLWGAVANLSRAIIGLFADDPAEGAGNVEVEIAEHFEIRIGGGGDDDEGEDEDDVDVGQILGEADLVEGEDEFQLLAEVAAQDEDQPQPEDQQAQQPQPQPQPPAAEQPEPQPAQPNQPPPQNQNNQNNQRRNNDGPETSYFSLIINSVATSLLLPAISYGMGELIRATAPRSWVAPAARSWRGAKTPAGLLQQQWGRSLAGGCLFVVLRDAIALYTKYRRVQVRAKRRVRNVERRAQPGSGEQTAV</sequence>
<dbReference type="PROSITE" id="PS50089">
    <property type="entry name" value="ZF_RING_2"/>
    <property type="match status" value="1"/>
</dbReference>
<keyword evidence="6 10" id="KW-1133">Transmembrane helix</keyword>
<dbReference type="AlphaFoldDB" id="A0AAN6PHQ1"/>
<dbReference type="InterPro" id="IPR011016">
    <property type="entry name" value="Znf_RING-CH"/>
</dbReference>
<feature type="transmembrane region" description="Helical" evidence="10">
    <location>
        <begin position="150"/>
        <end position="173"/>
    </location>
</feature>
<evidence type="ECO:0000313" key="14">
    <source>
        <dbReference type="Proteomes" id="UP001303115"/>
    </source>
</evidence>
<feature type="transmembrane region" description="Helical" evidence="10">
    <location>
        <begin position="180"/>
        <end position="199"/>
    </location>
</feature>
<evidence type="ECO:0000259" key="11">
    <source>
        <dbReference type="PROSITE" id="PS50089"/>
    </source>
</evidence>
<evidence type="ECO:0000313" key="13">
    <source>
        <dbReference type="EMBL" id="KAK4040230.1"/>
    </source>
</evidence>
<dbReference type="InterPro" id="IPR013083">
    <property type="entry name" value="Znf_RING/FYVE/PHD"/>
</dbReference>
<proteinExistence type="predicted"/>
<feature type="domain" description="RING-type" evidence="11">
    <location>
        <begin position="28"/>
        <end position="82"/>
    </location>
</feature>
<feature type="transmembrane region" description="Helical" evidence="10">
    <location>
        <begin position="422"/>
        <end position="443"/>
    </location>
</feature>
<feature type="transmembrane region" description="Helical" evidence="10">
    <location>
        <begin position="211"/>
        <end position="231"/>
    </location>
</feature>
<dbReference type="Gene3D" id="3.30.40.10">
    <property type="entry name" value="Zinc/RING finger domain, C3HC4 (zinc finger)"/>
    <property type="match status" value="1"/>
</dbReference>
<keyword evidence="14" id="KW-1185">Reference proteome</keyword>
<feature type="region of interest" description="Disordered" evidence="9">
    <location>
        <begin position="363"/>
        <end position="420"/>
    </location>
</feature>
<dbReference type="SMART" id="SM00744">
    <property type="entry name" value="RINGv"/>
    <property type="match status" value="1"/>
</dbReference>
<evidence type="ECO:0000256" key="7">
    <source>
        <dbReference type="ARBA" id="ARBA00023136"/>
    </source>
</evidence>
<name>A0AAN6PHQ1_9PEZI</name>
<evidence type="ECO:0000256" key="4">
    <source>
        <dbReference type="ARBA" id="ARBA00022771"/>
    </source>
</evidence>
<evidence type="ECO:0000256" key="8">
    <source>
        <dbReference type="PROSITE-ProRule" id="PRU00175"/>
    </source>
</evidence>
<evidence type="ECO:0000256" key="3">
    <source>
        <dbReference type="ARBA" id="ARBA00022723"/>
    </source>
</evidence>
<comment type="subcellular location">
    <subcellularLocation>
        <location evidence="1">Membrane</location>
        <topology evidence="1">Multi-pass membrane protein</topology>
    </subcellularLocation>
</comment>
<keyword evidence="7 10" id="KW-0472">Membrane</keyword>
<feature type="transmembrane region" description="Helical" evidence="10">
    <location>
        <begin position="108"/>
        <end position="130"/>
    </location>
</feature>
<keyword evidence="3" id="KW-0479">Metal-binding</keyword>
<evidence type="ECO:0000256" key="1">
    <source>
        <dbReference type="ARBA" id="ARBA00004141"/>
    </source>
</evidence>
<dbReference type="InterPro" id="IPR001841">
    <property type="entry name" value="Znf_RING"/>
</dbReference>
<dbReference type="Proteomes" id="UP001303115">
    <property type="component" value="Unassembled WGS sequence"/>
</dbReference>
<evidence type="ECO:0000256" key="5">
    <source>
        <dbReference type="ARBA" id="ARBA00022833"/>
    </source>
</evidence>
<dbReference type="PROSITE" id="PS51292">
    <property type="entry name" value="ZF_RING_CH"/>
    <property type="match status" value="1"/>
</dbReference>
<evidence type="ECO:0008006" key="15">
    <source>
        <dbReference type="Google" id="ProtNLM"/>
    </source>
</evidence>
<dbReference type="GO" id="GO:0016020">
    <property type="term" value="C:membrane"/>
    <property type="evidence" value="ECO:0007669"/>
    <property type="project" value="UniProtKB-SubCell"/>
</dbReference>
<evidence type="ECO:0000256" key="2">
    <source>
        <dbReference type="ARBA" id="ARBA00022692"/>
    </source>
</evidence>
<accession>A0AAN6PHQ1</accession>
<evidence type="ECO:0000256" key="6">
    <source>
        <dbReference type="ARBA" id="ARBA00022989"/>
    </source>
</evidence>